<feature type="compositionally biased region" description="Pro residues" evidence="1">
    <location>
        <begin position="325"/>
        <end position="335"/>
    </location>
</feature>
<feature type="region of interest" description="Disordered" evidence="1">
    <location>
        <begin position="1"/>
        <end position="335"/>
    </location>
</feature>
<proteinExistence type="predicted"/>
<evidence type="ECO:0000313" key="3">
    <source>
        <dbReference type="Proteomes" id="UP000283509"/>
    </source>
</evidence>
<feature type="compositionally biased region" description="Low complexity" evidence="1">
    <location>
        <begin position="77"/>
        <end position="92"/>
    </location>
</feature>
<gene>
    <name evidence="2" type="ORF">C7M84_019528</name>
</gene>
<organism evidence="2 3">
    <name type="scientific">Penaeus vannamei</name>
    <name type="common">Whiteleg shrimp</name>
    <name type="synonym">Litopenaeus vannamei</name>
    <dbReference type="NCBI Taxonomy" id="6689"/>
    <lineage>
        <taxon>Eukaryota</taxon>
        <taxon>Metazoa</taxon>
        <taxon>Ecdysozoa</taxon>
        <taxon>Arthropoda</taxon>
        <taxon>Crustacea</taxon>
        <taxon>Multicrustacea</taxon>
        <taxon>Malacostraca</taxon>
        <taxon>Eumalacostraca</taxon>
        <taxon>Eucarida</taxon>
        <taxon>Decapoda</taxon>
        <taxon>Dendrobranchiata</taxon>
        <taxon>Penaeoidea</taxon>
        <taxon>Penaeidae</taxon>
        <taxon>Penaeus</taxon>
    </lineage>
</organism>
<evidence type="ECO:0000313" key="2">
    <source>
        <dbReference type="EMBL" id="ROT62619.1"/>
    </source>
</evidence>
<feature type="compositionally biased region" description="Basic and acidic residues" evidence="1">
    <location>
        <begin position="259"/>
        <end position="272"/>
    </location>
</feature>
<dbReference type="EMBL" id="QCYY01003592">
    <property type="protein sequence ID" value="ROT62619.1"/>
    <property type="molecule type" value="Genomic_DNA"/>
</dbReference>
<name>A0A3R7MIK6_PENVA</name>
<reference evidence="2 3" key="2">
    <citation type="submission" date="2019-01" db="EMBL/GenBank/DDBJ databases">
        <title>The decoding of complex shrimp genome reveals the adaptation for benthos swimmer, frequently molting mechanism and breeding impact on genome.</title>
        <authorList>
            <person name="Sun Y."/>
            <person name="Gao Y."/>
            <person name="Yu Y."/>
        </authorList>
    </citation>
    <scope>NUCLEOTIDE SEQUENCE [LARGE SCALE GENOMIC DNA]</scope>
    <source>
        <tissue evidence="2">Muscle</tissue>
    </source>
</reference>
<feature type="compositionally biased region" description="Polar residues" evidence="1">
    <location>
        <begin position="197"/>
        <end position="207"/>
    </location>
</feature>
<dbReference type="AlphaFoldDB" id="A0A3R7MIK6"/>
<dbReference type="Proteomes" id="UP000283509">
    <property type="component" value="Unassembled WGS sequence"/>
</dbReference>
<feature type="compositionally biased region" description="Pro residues" evidence="1">
    <location>
        <begin position="215"/>
        <end position="231"/>
    </location>
</feature>
<sequence>MPLPTKEREAALTTTSDARSRQRRTSPNQRRAIIMTSERWRPLGNLPHPRPTPTPTKAPHPGKPRAHSRRGRRRIAAHLARPATRARPARSLAETKDTGRHPRRRTACAPARRRTTPTTARGTAGGASRPVGPERPRRTSSLTQHGDPRGWFPGREGAVVLTRSSLRRSPPQPSARDHRAHPRSHAAAPPRLPAPPTTQARHGTTNQAHHEQRPRAPPPAAPALSRPPPPTSHAQEPNHEEAFAPPAAVTTSTLRTHLPSRDRTAACERVGLRGDTLTAGQNPRVSPHIHLTTGAPHPATGLPRSHRHRSPGRRPGARSRLSYPCPQPPSPTVPPRSPPWYAVHCPDAHAAQCTYSSCPHAARPRRATPTQSKTTHSHAHARHSHCFAILQHSVACASPSEASLLAIRR</sequence>
<accession>A0A3R7MIK6</accession>
<reference evidence="2 3" key="1">
    <citation type="submission" date="2018-04" db="EMBL/GenBank/DDBJ databases">
        <authorList>
            <person name="Zhang X."/>
            <person name="Yuan J."/>
            <person name="Li F."/>
            <person name="Xiang J."/>
        </authorList>
    </citation>
    <scope>NUCLEOTIDE SEQUENCE [LARGE SCALE GENOMIC DNA]</scope>
    <source>
        <tissue evidence="2">Muscle</tissue>
    </source>
</reference>
<feature type="compositionally biased region" description="Basic residues" evidence="1">
    <location>
        <begin position="60"/>
        <end position="76"/>
    </location>
</feature>
<feature type="compositionally biased region" description="Pro residues" evidence="1">
    <location>
        <begin position="48"/>
        <end position="58"/>
    </location>
</feature>
<evidence type="ECO:0000256" key="1">
    <source>
        <dbReference type="SAM" id="MobiDB-lite"/>
    </source>
</evidence>
<comment type="caution">
    <text evidence="2">The sequence shown here is derived from an EMBL/GenBank/DDBJ whole genome shotgun (WGS) entry which is preliminary data.</text>
</comment>
<feature type="compositionally biased region" description="Basic residues" evidence="1">
    <location>
        <begin position="101"/>
        <end position="115"/>
    </location>
</feature>
<feature type="compositionally biased region" description="Basic residues" evidence="1">
    <location>
        <begin position="304"/>
        <end position="317"/>
    </location>
</feature>
<protein>
    <submittedName>
        <fullName evidence="2">Uncharacterized protein</fullName>
    </submittedName>
</protein>
<feature type="compositionally biased region" description="Basic and acidic residues" evidence="1">
    <location>
        <begin position="1"/>
        <end position="10"/>
    </location>
</feature>
<keyword evidence="3" id="KW-1185">Reference proteome</keyword>